<dbReference type="KEGG" id="haz:A9404_07725"/>
<feature type="domain" description="SHSP" evidence="3">
    <location>
        <begin position="32"/>
        <end position="144"/>
    </location>
</feature>
<dbReference type="OrthoDB" id="9792695at2"/>
<proteinExistence type="inferred from homology"/>
<dbReference type="Proteomes" id="UP000078596">
    <property type="component" value="Chromosome"/>
</dbReference>
<evidence type="ECO:0000313" key="4">
    <source>
        <dbReference type="EMBL" id="ANJ67287.1"/>
    </source>
</evidence>
<dbReference type="Gene3D" id="2.60.40.790">
    <property type="match status" value="1"/>
</dbReference>
<protein>
    <submittedName>
        <fullName evidence="4">Heat-shock protein Hsp20</fullName>
    </submittedName>
</protein>
<dbReference type="Pfam" id="PF00011">
    <property type="entry name" value="HSP20"/>
    <property type="match status" value="1"/>
</dbReference>
<dbReference type="InterPro" id="IPR008978">
    <property type="entry name" value="HSP20-like_chaperone"/>
</dbReference>
<evidence type="ECO:0000256" key="2">
    <source>
        <dbReference type="RuleBase" id="RU003616"/>
    </source>
</evidence>
<keyword evidence="5" id="KW-1185">Reference proteome</keyword>
<gene>
    <name evidence="4" type="ORF">A9404_07725</name>
</gene>
<dbReference type="EMBL" id="CP016027">
    <property type="protein sequence ID" value="ANJ67287.1"/>
    <property type="molecule type" value="Genomic_DNA"/>
</dbReference>
<evidence type="ECO:0000313" key="5">
    <source>
        <dbReference type="Proteomes" id="UP000078596"/>
    </source>
</evidence>
<evidence type="ECO:0000259" key="3">
    <source>
        <dbReference type="PROSITE" id="PS01031"/>
    </source>
</evidence>
<reference evidence="4 5" key="1">
    <citation type="submission" date="2016-06" db="EMBL/GenBank/DDBJ databases">
        <title>Insight into the functional genes involving in sulfur oxidation in Pearl River water.</title>
        <authorList>
            <person name="Luo J."/>
            <person name="Tan X."/>
            <person name="Lin W."/>
        </authorList>
    </citation>
    <scope>NUCLEOTIDE SEQUENCE [LARGE SCALE GENOMIC DNA]</scope>
    <source>
        <strain evidence="4 5">LS2</strain>
    </source>
</reference>
<dbReference type="CDD" id="cd06464">
    <property type="entry name" value="ACD_sHsps-like"/>
    <property type="match status" value="1"/>
</dbReference>
<evidence type="ECO:0000256" key="1">
    <source>
        <dbReference type="PROSITE-ProRule" id="PRU00285"/>
    </source>
</evidence>
<dbReference type="InterPro" id="IPR002068">
    <property type="entry name" value="A-crystallin/Hsp20_dom"/>
</dbReference>
<name>A0A191ZHG0_9GAMM</name>
<dbReference type="PROSITE" id="PS01031">
    <property type="entry name" value="SHSP"/>
    <property type="match status" value="1"/>
</dbReference>
<dbReference type="InterPro" id="IPR031107">
    <property type="entry name" value="Small_HSP"/>
</dbReference>
<dbReference type="AlphaFoldDB" id="A0A191ZHG0"/>
<comment type="similarity">
    <text evidence="1 2">Belongs to the small heat shock protein (HSP20) family.</text>
</comment>
<dbReference type="STRING" id="1860122.A9404_07725"/>
<sequence length="146" mass="16495">MSLIRYEPFGLLTQLQRELERSFDKTAAEGSTVTAQWAPTVDIKEETDKFVIHADIPGVKPEDIDVYMENGVLTIKGEKRTEATTEDKSYKRIERSYGSFYRRFSLPDTADADKISAHSALGVLNITIPKRESVQPRKINVSSDLN</sequence>
<accession>A0A191ZHG0</accession>
<dbReference type="RefSeq" id="WP_066099844.1">
    <property type="nucleotide sequence ID" value="NZ_CP016027.1"/>
</dbReference>
<dbReference type="SUPFAM" id="SSF49764">
    <property type="entry name" value="HSP20-like chaperones"/>
    <property type="match status" value="1"/>
</dbReference>
<organism evidence="4 5">
    <name type="scientific">Halothiobacillus diazotrophicus</name>
    <dbReference type="NCBI Taxonomy" id="1860122"/>
    <lineage>
        <taxon>Bacteria</taxon>
        <taxon>Pseudomonadati</taxon>
        <taxon>Pseudomonadota</taxon>
        <taxon>Gammaproteobacteria</taxon>
        <taxon>Chromatiales</taxon>
        <taxon>Halothiobacillaceae</taxon>
        <taxon>Halothiobacillus</taxon>
    </lineage>
</organism>
<dbReference type="PANTHER" id="PTHR11527">
    <property type="entry name" value="HEAT-SHOCK PROTEIN 20 FAMILY MEMBER"/>
    <property type="match status" value="1"/>
</dbReference>